<dbReference type="CDD" id="cd12108">
    <property type="entry name" value="Hr-like"/>
    <property type="match status" value="1"/>
</dbReference>
<name>A0A1G4XZ35_9ACTN</name>
<dbReference type="InterPro" id="IPR012312">
    <property type="entry name" value="Hemerythrin-like"/>
</dbReference>
<dbReference type="EMBL" id="FMUH01000002">
    <property type="protein sequence ID" value="SCX45898.1"/>
    <property type="molecule type" value="Genomic_DNA"/>
</dbReference>
<dbReference type="STRING" id="1960309.SAMN03159343_1696"/>
<evidence type="ECO:0000256" key="1">
    <source>
        <dbReference type="SAM" id="MobiDB-lite"/>
    </source>
</evidence>
<dbReference type="Proteomes" id="UP000198981">
    <property type="component" value="Unassembled WGS sequence"/>
</dbReference>
<gene>
    <name evidence="3" type="ORF">SAMN03159343_1696</name>
</gene>
<keyword evidence="4" id="KW-1185">Reference proteome</keyword>
<dbReference type="OrthoDB" id="5523420at2"/>
<proteinExistence type="predicted"/>
<accession>A0A1G4XZ35</accession>
<evidence type="ECO:0000313" key="4">
    <source>
        <dbReference type="Proteomes" id="UP000198981"/>
    </source>
</evidence>
<evidence type="ECO:0000259" key="2">
    <source>
        <dbReference type="Pfam" id="PF01814"/>
    </source>
</evidence>
<organism evidence="3 4">
    <name type="scientific">Klenkia marina</name>
    <dbReference type="NCBI Taxonomy" id="1960309"/>
    <lineage>
        <taxon>Bacteria</taxon>
        <taxon>Bacillati</taxon>
        <taxon>Actinomycetota</taxon>
        <taxon>Actinomycetes</taxon>
        <taxon>Geodermatophilales</taxon>
        <taxon>Geodermatophilaceae</taxon>
        <taxon>Klenkia</taxon>
    </lineage>
</organism>
<feature type="domain" description="Hemerythrin-like" evidence="2">
    <location>
        <begin position="4"/>
        <end position="129"/>
    </location>
</feature>
<sequence length="194" mass="22157">MLDVTDLVLEDHHTMRRQFALLDDVWDDPRALGMVWKGLARLLDVHAACEEEVFYPYLLKYGDSGDDDSTEGDVVDETDDAIGDHDEIRDAVAAASKEEPGTEAWWAAVRKAREENDDHLAEEEHDALPDFRRNASVELRAELALRWLDWRYAHDSGEGITYDKDPEEYIEQYRSSPVADPVPHPVDRTSVTPH</sequence>
<reference evidence="4" key="1">
    <citation type="submission" date="2016-10" db="EMBL/GenBank/DDBJ databases">
        <authorList>
            <person name="Varghese N."/>
            <person name="Submissions S."/>
        </authorList>
    </citation>
    <scope>NUCLEOTIDE SEQUENCE [LARGE SCALE GENOMIC DNA]</scope>
    <source>
        <strain evidence="4">DSM 45722</strain>
    </source>
</reference>
<dbReference type="AlphaFoldDB" id="A0A1G4XZ35"/>
<feature type="region of interest" description="Disordered" evidence="1">
    <location>
        <begin position="172"/>
        <end position="194"/>
    </location>
</feature>
<evidence type="ECO:0000313" key="3">
    <source>
        <dbReference type="EMBL" id="SCX45898.1"/>
    </source>
</evidence>
<dbReference type="Gene3D" id="1.20.120.520">
    <property type="entry name" value="nmb1532 protein domain like"/>
    <property type="match status" value="1"/>
</dbReference>
<protein>
    <submittedName>
        <fullName evidence="3">Hemerythrin HHE cation binding domain-containing protein</fullName>
    </submittedName>
</protein>
<dbReference type="RefSeq" id="WP_092802141.1">
    <property type="nucleotide sequence ID" value="NZ_FMUH01000002.1"/>
</dbReference>
<dbReference type="Pfam" id="PF01814">
    <property type="entry name" value="Hemerythrin"/>
    <property type="match status" value="1"/>
</dbReference>